<feature type="compositionally biased region" description="Basic and acidic residues" evidence="1">
    <location>
        <begin position="21"/>
        <end position="45"/>
    </location>
</feature>
<dbReference type="EMBL" id="KV010252">
    <property type="protein sequence ID" value="KZV27871.1"/>
    <property type="molecule type" value="Genomic_DNA"/>
</dbReference>
<name>A0A2Z7B1T3_9LAMI</name>
<sequence>MPRVQSRGATSAHASAVDRATVAREAAHRTAVMRDKRAAAREAAHTTRPPCATSVHGSNRIDQIREPGSDTTVGVRITPPDEATEEQKTCAGRRSIRLTKHETMTFIGRLESLPCWQLVPGSDRFRKENGTSRCIDRSRAPKFLILPLHPGRGSGSAAEPTIPSQRVTDSDNMLHAQ</sequence>
<feature type="region of interest" description="Disordered" evidence="1">
    <location>
        <begin position="148"/>
        <end position="177"/>
    </location>
</feature>
<gene>
    <name evidence="2" type="ORF">F511_36493</name>
</gene>
<feature type="compositionally biased region" description="Polar residues" evidence="1">
    <location>
        <begin position="162"/>
        <end position="171"/>
    </location>
</feature>
<keyword evidence="3" id="KW-1185">Reference proteome</keyword>
<dbReference type="Proteomes" id="UP000250235">
    <property type="component" value="Unassembled WGS sequence"/>
</dbReference>
<reference evidence="2 3" key="1">
    <citation type="journal article" date="2015" name="Proc. Natl. Acad. Sci. U.S.A.">
        <title>The resurrection genome of Boea hygrometrica: A blueprint for survival of dehydration.</title>
        <authorList>
            <person name="Xiao L."/>
            <person name="Yang G."/>
            <person name="Zhang L."/>
            <person name="Yang X."/>
            <person name="Zhao S."/>
            <person name="Ji Z."/>
            <person name="Zhou Q."/>
            <person name="Hu M."/>
            <person name="Wang Y."/>
            <person name="Chen M."/>
            <person name="Xu Y."/>
            <person name="Jin H."/>
            <person name="Xiao X."/>
            <person name="Hu G."/>
            <person name="Bao F."/>
            <person name="Hu Y."/>
            <person name="Wan P."/>
            <person name="Li L."/>
            <person name="Deng X."/>
            <person name="Kuang T."/>
            <person name="Xiang C."/>
            <person name="Zhu J.K."/>
            <person name="Oliver M.J."/>
            <person name="He Y."/>
        </authorList>
    </citation>
    <scope>NUCLEOTIDE SEQUENCE [LARGE SCALE GENOMIC DNA]</scope>
    <source>
        <strain evidence="3">cv. XS01</strain>
    </source>
</reference>
<evidence type="ECO:0000313" key="2">
    <source>
        <dbReference type="EMBL" id="KZV27871.1"/>
    </source>
</evidence>
<dbReference type="AlphaFoldDB" id="A0A2Z7B1T3"/>
<feature type="region of interest" description="Disordered" evidence="1">
    <location>
        <begin position="1"/>
        <end position="88"/>
    </location>
</feature>
<accession>A0A2Z7B1T3</accession>
<organism evidence="2 3">
    <name type="scientific">Dorcoceras hygrometricum</name>
    <dbReference type="NCBI Taxonomy" id="472368"/>
    <lineage>
        <taxon>Eukaryota</taxon>
        <taxon>Viridiplantae</taxon>
        <taxon>Streptophyta</taxon>
        <taxon>Embryophyta</taxon>
        <taxon>Tracheophyta</taxon>
        <taxon>Spermatophyta</taxon>
        <taxon>Magnoliopsida</taxon>
        <taxon>eudicotyledons</taxon>
        <taxon>Gunneridae</taxon>
        <taxon>Pentapetalae</taxon>
        <taxon>asterids</taxon>
        <taxon>lamiids</taxon>
        <taxon>Lamiales</taxon>
        <taxon>Gesneriaceae</taxon>
        <taxon>Didymocarpoideae</taxon>
        <taxon>Trichosporeae</taxon>
        <taxon>Loxocarpinae</taxon>
        <taxon>Dorcoceras</taxon>
    </lineage>
</organism>
<evidence type="ECO:0000313" key="3">
    <source>
        <dbReference type="Proteomes" id="UP000250235"/>
    </source>
</evidence>
<protein>
    <submittedName>
        <fullName evidence="2">Uncharacterized protein</fullName>
    </submittedName>
</protein>
<evidence type="ECO:0000256" key="1">
    <source>
        <dbReference type="SAM" id="MobiDB-lite"/>
    </source>
</evidence>
<proteinExistence type="predicted"/>